<dbReference type="GO" id="GO:0006351">
    <property type="term" value="P:DNA-templated transcription"/>
    <property type="evidence" value="ECO:0007669"/>
    <property type="project" value="TreeGrafter"/>
</dbReference>
<gene>
    <name evidence="6" type="ORF">J2S73_003329</name>
</gene>
<feature type="domain" description="HTH lysR-type" evidence="5">
    <location>
        <begin position="16"/>
        <end position="65"/>
    </location>
</feature>
<dbReference type="SUPFAM" id="SSF53850">
    <property type="entry name" value="Periplasmic binding protein-like II"/>
    <property type="match status" value="1"/>
</dbReference>
<keyword evidence="2" id="KW-0805">Transcription regulation</keyword>
<evidence type="ECO:0000313" key="6">
    <source>
        <dbReference type="EMBL" id="MDQ0316853.1"/>
    </source>
</evidence>
<evidence type="ECO:0000259" key="5">
    <source>
        <dbReference type="PROSITE" id="PS50931"/>
    </source>
</evidence>
<dbReference type="InterPro" id="IPR036390">
    <property type="entry name" value="WH_DNA-bd_sf"/>
</dbReference>
<evidence type="ECO:0000256" key="2">
    <source>
        <dbReference type="ARBA" id="ARBA00023015"/>
    </source>
</evidence>
<proteinExistence type="inferred from homology"/>
<dbReference type="InterPro" id="IPR000847">
    <property type="entry name" value="LysR_HTH_N"/>
</dbReference>
<keyword evidence="4" id="KW-0804">Transcription</keyword>
<dbReference type="Pfam" id="PF03466">
    <property type="entry name" value="LysR_substrate"/>
    <property type="match status" value="1"/>
</dbReference>
<dbReference type="Gene3D" id="3.40.190.10">
    <property type="entry name" value="Periplasmic binding protein-like II"/>
    <property type="match status" value="2"/>
</dbReference>
<dbReference type="InterPro" id="IPR005119">
    <property type="entry name" value="LysR_subst-bd"/>
</dbReference>
<dbReference type="InterPro" id="IPR036388">
    <property type="entry name" value="WH-like_DNA-bd_sf"/>
</dbReference>
<accession>A0AAE3VRL5</accession>
<evidence type="ECO:0000256" key="1">
    <source>
        <dbReference type="ARBA" id="ARBA00009437"/>
    </source>
</evidence>
<comment type="caution">
    <text evidence="6">The sequence shown here is derived from an EMBL/GenBank/DDBJ whole genome shotgun (WGS) entry which is preliminary data.</text>
</comment>
<dbReference type="InterPro" id="IPR058163">
    <property type="entry name" value="LysR-type_TF_proteobact-type"/>
</dbReference>
<dbReference type="GO" id="GO:0003700">
    <property type="term" value="F:DNA-binding transcription factor activity"/>
    <property type="evidence" value="ECO:0007669"/>
    <property type="project" value="InterPro"/>
</dbReference>
<organism evidence="6 7">
    <name type="scientific">Amorphus orientalis</name>
    <dbReference type="NCBI Taxonomy" id="649198"/>
    <lineage>
        <taxon>Bacteria</taxon>
        <taxon>Pseudomonadati</taxon>
        <taxon>Pseudomonadota</taxon>
        <taxon>Alphaproteobacteria</taxon>
        <taxon>Hyphomicrobiales</taxon>
        <taxon>Amorphaceae</taxon>
        <taxon>Amorphus</taxon>
    </lineage>
</organism>
<reference evidence="6" key="1">
    <citation type="submission" date="2023-07" db="EMBL/GenBank/DDBJ databases">
        <title>Genomic Encyclopedia of Type Strains, Phase IV (KMG-IV): sequencing the most valuable type-strain genomes for metagenomic binning, comparative biology and taxonomic classification.</title>
        <authorList>
            <person name="Goeker M."/>
        </authorList>
    </citation>
    <scope>NUCLEOTIDE SEQUENCE</scope>
    <source>
        <strain evidence="6">DSM 21202</strain>
    </source>
</reference>
<name>A0AAE3VRL5_9HYPH</name>
<dbReference type="Pfam" id="PF00126">
    <property type="entry name" value="HTH_1"/>
    <property type="match status" value="1"/>
</dbReference>
<dbReference type="FunFam" id="1.10.10.10:FF:000001">
    <property type="entry name" value="LysR family transcriptional regulator"/>
    <property type="match status" value="1"/>
</dbReference>
<keyword evidence="7" id="KW-1185">Reference proteome</keyword>
<dbReference type="GO" id="GO:0043565">
    <property type="term" value="F:sequence-specific DNA binding"/>
    <property type="evidence" value="ECO:0007669"/>
    <property type="project" value="TreeGrafter"/>
</dbReference>
<dbReference type="PRINTS" id="PR00039">
    <property type="entry name" value="HTHLYSR"/>
</dbReference>
<dbReference type="SUPFAM" id="SSF46785">
    <property type="entry name" value="Winged helix' DNA-binding domain"/>
    <property type="match status" value="1"/>
</dbReference>
<dbReference type="Proteomes" id="UP001229244">
    <property type="component" value="Unassembled WGS sequence"/>
</dbReference>
<comment type="similarity">
    <text evidence="1">Belongs to the LysR transcriptional regulatory family.</text>
</comment>
<dbReference type="AlphaFoldDB" id="A0AAE3VRL5"/>
<dbReference type="PROSITE" id="PS50931">
    <property type="entry name" value="HTH_LYSR"/>
    <property type="match status" value="1"/>
</dbReference>
<evidence type="ECO:0000256" key="4">
    <source>
        <dbReference type="ARBA" id="ARBA00023163"/>
    </source>
</evidence>
<protein>
    <submittedName>
        <fullName evidence="6">LysR family glycine cleavage system transcriptional activator</fullName>
    </submittedName>
</protein>
<dbReference type="PANTHER" id="PTHR30537">
    <property type="entry name" value="HTH-TYPE TRANSCRIPTIONAL REGULATOR"/>
    <property type="match status" value="1"/>
</dbReference>
<dbReference type="EMBL" id="JAUSUL010000003">
    <property type="protein sequence ID" value="MDQ0316853.1"/>
    <property type="molecule type" value="Genomic_DNA"/>
</dbReference>
<dbReference type="Gene3D" id="1.10.10.10">
    <property type="entry name" value="Winged helix-like DNA-binding domain superfamily/Winged helix DNA-binding domain"/>
    <property type="match status" value="1"/>
</dbReference>
<dbReference type="RefSeq" id="WP_306886728.1">
    <property type="nucleotide sequence ID" value="NZ_JAUSUL010000003.1"/>
</dbReference>
<keyword evidence="3" id="KW-0238">DNA-binding</keyword>
<sequence length="314" mass="34519">MLHTRSSRVLAALPLFDACARFKSFTKAAHHLDLTQSAVSRRMQALEAEVGSTLFSRGGRRLTLTRDGERFWDYATETMRRLEATTQDFAESLPGILRIGTLPSIGAMWLTPRLGRFLDAHAHAAIELVTIDADFGTDRKDPLNWDPGAIDIAITWGRGGWAPLFSQRLMPETMLAVASLEFTKHHGLEAPGDLARVRRLSHTTRAQAWSRWGARHGIQLDSDTVNALAFEHFFMVLEAARSGLGVALLPEILVRNDIASGRLVAVPGADWLTGASYWCVSRPAAASAPVLSAFIRFLQTIANDRKPSPAANEL</sequence>
<evidence type="ECO:0000256" key="3">
    <source>
        <dbReference type="ARBA" id="ARBA00023125"/>
    </source>
</evidence>
<dbReference type="CDD" id="cd08432">
    <property type="entry name" value="PBP2_GcdR_TrpI_HvrB_AmpR_like"/>
    <property type="match status" value="1"/>
</dbReference>
<dbReference type="PANTHER" id="PTHR30537:SF74">
    <property type="entry name" value="HTH-TYPE TRANSCRIPTIONAL REGULATOR TRPI"/>
    <property type="match status" value="1"/>
</dbReference>
<evidence type="ECO:0000313" key="7">
    <source>
        <dbReference type="Proteomes" id="UP001229244"/>
    </source>
</evidence>